<comment type="caution">
    <text evidence="1">The sequence shown here is derived from an EMBL/GenBank/DDBJ whole genome shotgun (WGS) entry which is preliminary data.</text>
</comment>
<evidence type="ECO:0000313" key="1">
    <source>
        <dbReference type="EMBL" id="KAA8582883.1"/>
    </source>
</evidence>
<sequence>MLRHIHDFNILLSSVPGKHFYVHLAGETKGAHHTFVEKLKDVGHTEVQSPGESDYLSVFCPISSRVGTDINEALDHIPAILVVMHHTFDPDHVVAPSRRQVDNPSVLLTVDCLFYERKLLECNRNDIAWHDVQKCLGIPLSQVSTWKQYCRLSGRNFYVHLAGETNGAHQAFVEKLKDGGHTEVQSPGESDYLLVFCPNASRVDADIREALLKIPGRERLQPLLGPFHGLCSDCRQIRYENQIYETDCPHCYLR</sequence>
<evidence type="ECO:0000313" key="2">
    <source>
        <dbReference type="Proteomes" id="UP000327493"/>
    </source>
</evidence>
<reference evidence="1 2" key="1">
    <citation type="submission" date="2019-08" db="EMBL/GenBank/DDBJ databases">
        <title>A chromosome-level genome assembly, high-density linkage maps, and genome scans reveal the genomic architecture of hybrid incompatibilities underlying speciation via character displacement in darters (Percidae: Etheostominae).</title>
        <authorList>
            <person name="Moran R.L."/>
            <person name="Catchen J.M."/>
            <person name="Fuller R.C."/>
        </authorList>
    </citation>
    <scope>NUCLEOTIDE SEQUENCE [LARGE SCALE GENOMIC DNA]</scope>
    <source>
        <strain evidence="1">EspeVRDwgs_2016</strain>
        <tissue evidence="1">Muscle</tissue>
    </source>
</reference>
<keyword evidence="2" id="KW-1185">Reference proteome</keyword>
<dbReference type="AlphaFoldDB" id="A0A5J5CPW4"/>
<accession>A0A5J5CPW4</accession>
<name>A0A5J5CPW4_9PERO</name>
<proteinExistence type="predicted"/>
<protein>
    <submittedName>
        <fullName evidence="1">Uncharacterized protein</fullName>
    </submittedName>
</protein>
<dbReference type="PANTHER" id="PTHR34488">
    <property type="entry name" value="SI:CH211-245H14.1-RELATED"/>
    <property type="match status" value="1"/>
</dbReference>
<dbReference type="Proteomes" id="UP000327493">
    <property type="component" value="Chromosome 18"/>
</dbReference>
<dbReference type="PANTHER" id="PTHR34488:SF1">
    <property type="entry name" value="SI:CH211-245H14.1-RELATED"/>
    <property type="match status" value="1"/>
</dbReference>
<gene>
    <name evidence="1" type="ORF">FQN60_015429</name>
</gene>
<dbReference type="EMBL" id="VOFY01000018">
    <property type="protein sequence ID" value="KAA8582883.1"/>
    <property type="molecule type" value="Genomic_DNA"/>
</dbReference>
<organism evidence="1 2">
    <name type="scientific">Etheostoma spectabile</name>
    <name type="common">orangethroat darter</name>
    <dbReference type="NCBI Taxonomy" id="54343"/>
    <lineage>
        <taxon>Eukaryota</taxon>
        <taxon>Metazoa</taxon>
        <taxon>Chordata</taxon>
        <taxon>Craniata</taxon>
        <taxon>Vertebrata</taxon>
        <taxon>Euteleostomi</taxon>
        <taxon>Actinopterygii</taxon>
        <taxon>Neopterygii</taxon>
        <taxon>Teleostei</taxon>
        <taxon>Neoteleostei</taxon>
        <taxon>Acanthomorphata</taxon>
        <taxon>Eupercaria</taxon>
        <taxon>Perciformes</taxon>
        <taxon>Percoidei</taxon>
        <taxon>Percidae</taxon>
        <taxon>Etheostomatinae</taxon>
        <taxon>Etheostoma</taxon>
    </lineage>
</organism>
<feature type="non-terminal residue" evidence="1">
    <location>
        <position position="254"/>
    </location>
</feature>